<feature type="compositionally biased region" description="Polar residues" evidence="1">
    <location>
        <begin position="135"/>
        <end position="152"/>
    </location>
</feature>
<feature type="compositionally biased region" description="Gly residues" evidence="1">
    <location>
        <begin position="103"/>
        <end position="122"/>
    </location>
</feature>
<feature type="compositionally biased region" description="Pro residues" evidence="1">
    <location>
        <begin position="11"/>
        <end position="32"/>
    </location>
</feature>
<keyword evidence="3" id="KW-1185">Reference proteome</keyword>
<gene>
    <name evidence="2" type="ORF">TrST_g4673</name>
</gene>
<evidence type="ECO:0000313" key="3">
    <source>
        <dbReference type="Proteomes" id="UP001165085"/>
    </source>
</evidence>
<dbReference type="OrthoDB" id="10583974at2759"/>
<feature type="compositionally biased region" description="Low complexity" evidence="1">
    <location>
        <begin position="123"/>
        <end position="134"/>
    </location>
</feature>
<reference evidence="3" key="1">
    <citation type="journal article" date="2023" name="Commun. Biol.">
        <title>Genome analysis of Parmales, the sister group of diatoms, reveals the evolutionary specialization of diatoms from phago-mixotrophs to photoautotrophs.</title>
        <authorList>
            <person name="Ban H."/>
            <person name="Sato S."/>
            <person name="Yoshikawa S."/>
            <person name="Yamada K."/>
            <person name="Nakamura Y."/>
            <person name="Ichinomiya M."/>
            <person name="Sato N."/>
            <person name="Blanc-Mathieu R."/>
            <person name="Endo H."/>
            <person name="Kuwata A."/>
            <person name="Ogata H."/>
        </authorList>
    </citation>
    <scope>NUCLEOTIDE SEQUENCE [LARGE SCALE GENOMIC DNA]</scope>
    <source>
        <strain evidence="3">NIES 3701</strain>
    </source>
</reference>
<dbReference type="EMBL" id="BRXY01000033">
    <property type="protein sequence ID" value="GMH55380.1"/>
    <property type="molecule type" value="Genomic_DNA"/>
</dbReference>
<feature type="region of interest" description="Disordered" evidence="1">
    <location>
        <begin position="77"/>
        <end position="246"/>
    </location>
</feature>
<sequence>MPLLPILPKGPLAPPPLGPLPTPAPPSPSRPPKPSKPKGLPRGKPFTSSYQPPSKSEKDKQVTSMLSAFHERVSRVFQDAVEGGVYDRKENLTAIRDVDVGADVGGGGGGGSGGGSGGGGVGSAPSTSTSSVPSISSAALSTISRVRLTQRSRLPPPPSEEQKKKLFPQKRNASTFVSGHETVRQKAVQFKKGNIPWNKGKKTGPRGSKKQKKNPNPDPAVVTEVPAEPPITSAPRPLPLPSSSTPSFLSTYSSYLRTLTPAEISLQMLLLTRAQRNALNTTPALGVQMGTNNTNPPSVPDNGNLNEIYMDRRQNIEPILRPPDIEDCLDNQSNTSESSEEFFI</sequence>
<feature type="compositionally biased region" description="Basic residues" evidence="1">
    <location>
        <begin position="199"/>
        <end position="213"/>
    </location>
</feature>
<proteinExistence type="predicted"/>
<evidence type="ECO:0000313" key="2">
    <source>
        <dbReference type="EMBL" id="GMH55380.1"/>
    </source>
</evidence>
<feature type="compositionally biased region" description="Basic and acidic residues" evidence="1">
    <location>
        <begin position="85"/>
        <end position="99"/>
    </location>
</feature>
<protein>
    <submittedName>
        <fullName evidence="2">Uncharacterized protein</fullName>
    </submittedName>
</protein>
<comment type="caution">
    <text evidence="2">The sequence shown here is derived from an EMBL/GenBank/DDBJ whole genome shotgun (WGS) entry which is preliminary data.</text>
</comment>
<organism evidence="2 3">
    <name type="scientific">Triparma strigata</name>
    <dbReference type="NCBI Taxonomy" id="1606541"/>
    <lineage>
        <taxon>Eukaryota</taxon>
        <taxon>Sar</taxon>
        <taxon>Stramenopiles</taxon>
        <taxon>Ochrophyta</taxon>
        <taxon>Bolidophyceae</taxon>
        <taxon>Parmales</taxon>
        <taxon>Triparmaceae</taxon>
        <taxon>Triparma</taxon>
    </lineage>
</organism>
<name>A0A9W6ZRU1_9STRA</name>
<accession>A0A9W6ZRU1</accession>
<dbReference type="Proteomes" id="UP001165085">
    <property type="component" value="Unassembled WGS sequence"/>
</dbReference>
<dbReference type="AlphaFoldDB" id="A0A9W6ZRU1"/>
<evidence type="ECO:0000256" key="1">
    <source>
        <dbReference type="SAM" id="MobiDB-lite"/>
    </source>
</evidence>
<feature type="compositionally biased region" description="Low complexity" evidence="1">
    <location>
        <begin position="1"/>
        <end position="10"/>
    </location>
</feature>
<feature type="region of interest" description="Disordered" evidence="1">
    <location>
        <begin position="1"/>
        <end position="65"/>
    </location>
</feature>